<feature type="transmembrane region" description="Helical" evidence="8">
    <location>
        <begin position="540"/>
        <end position="560"/>
    </location>
</feature>
<evidence type="ECO:0000256" key="6">
    <source>
        <dbReference type="ARBA" id="ARBA00022989"/>
    </source>
</evidence>
<feature type="transmembrane region" description="Helical" evidence="8">
    <location>
        <begin position="193"/>
        <end position="214"/>
    </location>
</feature>
<comment type="caution">
    <text evidence="9">The sequence shown here is derived from an EMBL/GenBank/DDBJ whole genome shotgun (WGS) entry which is preliminary data.</text>
</comment>
<feature type="transmembrane region" description="Helical" evidence="8">
    <location>
        <begin position="467"/>
        <end position="486"/>
    </location>
</feature>
<evidence type="ECO:0000256" key="1">
    <source>
        <dbReference type="ARBA" id="ARBA00004651"/>
    </source>
</evidence>
<dbReference type="InterPro" id="IPR037294">
    <property type="entry name" value="ABC_BtuC-like"/>
</dbReference>
<evidence type="ECO:0000256" key="3">
    <source>
        <dbReference type="ARBA" id="ARBA00022448"/>
    </source>
</evidence>
<feature type="transmembrane region" description="Helical" evidence="8">
    <location>
        <begin position="442"/>
        <end position="461"/>
    </location>
</feature>
<gene>
    <name evidence="9" type="primary">cdtC</name>
    <name evidence="9" type="ORF">GCM10022239_12820</name>
</gene>
<feature type="transmembrane region" description="Helical" evidence="8">
    <location>
        <begin position="587"/>
        <end position="609"/>
    </location>
</feature>
<proteinExistence type="inferred from homology"/>
<protein>
    <submittedName>
        <fullName evidence="9">Siderophore ABC transporter permease CdtC</fullName>
    </submittedName>
</protein>
<dbReference type="NCBIfam" id="NF007867">
    <property type="entry name" value="PRK10577.1-3"/>
    <property type="match status" value="1"/>
</dbReference>
<feature type="transmembrane region" description="Helical" evidence="8">
    <location>
        <begin position="96"/>
        <end position="114"/>
    </location>
</feature>
<dbReference type="PANTHER" id="PTHR30472:SF37">
    <property type="entry name" value="FE(3+) DICITRATE TRANSPORT SYSTEM PERMEASE PROTEIN FECD-RELATED"/>
    <property type="match status" value="1"/>
</dbReference>
<evidence type="ECO:0000313" key="10">
    <source>
        <dbReference type="Proteomes" id="UP001501004"/>
    </source>
</evidence>
<feature type="transmembrane region" description="Helical" evidence="8">
    <location>
        <begin position="67"/>
        <end position="84"/>
    </location>
</feature>
<feature type="transmembrane region" description="Helical" evidence="8">
    <location>
        <begin position="629"/>
        <end position="647"/>
    </location>
</feature>
<sequence>MTRPIARVGWGLPALIGGVGAVILLLAVVHLTQGTAAVGAGELLDLVTGRGTDDAAAVVIASRLPRLVAGLLVGLALGAAGAAMQSVSRNILASPDTLAVNAGAFLAIVAVAAFGVTLPVLPAGLVAFGGGLLAAALVLSLSSGGSGSLRLILAGSAIALGLASITAVLLLLFSQETIGLFAWGSGSLGQIGIQAAAQMAPVILIGIAGLLVLSRRLDILSLGDDSARVVGVDPRSTRIIAVTLAVLLSAATVTIAGPIGFVGLCAPAIVRLLAPRIRGLYRHRVLVPVSGLVGIVVVLGADVALRGLLGAQAGVEVPTGVVTSLLGAAFLIALAYRVGDSGITSTRIALARLRTRRRFLLTIGIIAAATIGAVIAATLLGDARLLLGDVANWITGRAGDTTTFILNTRMPRVLVALLAGAALALAGAIVQAVSRNALAEPGILGVVGGAGLGAIAVITAVPLAGAWLVTGAALAGAALSATLVFGLAARGGLSQNRLVLIGIGVAAGTLAVITLLIVLTDPYNETKALTWLSGSTYGRSFESALPVLAAVAIALPILGWRRRNLDLLALDDDTPRLLGVPLGRSRLAMLSIAVALTAAAVSSVGVIAFVGLVAPHAARVLVGGRHSRVIPAAALLGAILVSVADTIGRTVIAPGQLPAGLVTAIVGAPYFAWLLWRSRFLSSLGERS</sequence>
<evidence type="ECO:0000256" key="8">
    <source>
        <dbReference type="SAM" id="Phobius"/>
    </source>
</evidence>
<evidence type="ECO:0000256" key="7">
    <source>
        <dbReference type="ARBA" id="ARBA00023136"/>
    </source>
</evidence>
<dbReference type="InterPro" id="IPR000522">
    <property type="entry name" value="ABC_transptr_permease_BtuC"/>
</dbReference>
<dbReference type="PANTHER" id="PTHR30472">
    <property type="entry name" value="FERRIC ENTEROBACTIN TRANSPORT SYSTEM PERMEASE PROTEIN"/>
    <property type="match status" value="1"/>
</dbReference>
<keyword evidence="5 8" id="KW-0812">Transmembrane</keyword>
<keyword evidence="6 8" id="KW-1133">Transmembrane helix</keyword>
<dbReference type="Gene3D" id="1.10.3470.10">
    <property type="entry name" value="ABC transporter involved in vitamin B12 uptake, BtuC"/>
    <property type="match status" value="2"/>
</dbReference>
<feature type="transmembrane region" description="Helical" evidence="8">
    <location>
        <begin position="659"/>
        <end position="676"/>
    </location>
</feature>
<accession>A0ABP7FFL6</accession>
<dbReference type="SUPFAM" id="SSF81345">
    <property type="entry name" value="ABC transporter involved in vitamin B12 uptake, BtuC"/>
    <property type="match status" value="2"/>
</dbReference>
<feature type="transmembrane region" description="Helical" evidence="8">
    <location>
        <begin position="498"/>
        <end position="520"/>
    </location>
</feature>
<dbReference type="Proteomes" id="UP001501004">
    <property type="component" value="Unassembled WGS sequence"/>
</dbReference>
<comment type="subcellular location">
    <subcellularLocation>
        <location evidence="1">Cell membrane</location>
        <topology evidence="1">Multi-pass membrane protein</topology>
    </subcellularLocation>
</comment>
<feature type="transmembrane region" description="Helical" evidence="8">
    <location>
        <begin position="12"/>
        <end position="31"/>
    </location>
</feature>
<comment type="similarity">
    <text evidence="2">Belongs to the binding-protein-dependent transport system permease family. FecCD subfamily.</text>
</comment>
<evidence type="ECO:0000256" key="5">
    <source>
        <dbReference type="ARBA" id="ARBA00022692"/>
    </source>
</evidence>
<feature type="transmembrane region" description="Helical" evidence="8">
    <location>
        <begin position="359"/>
        <end position="380"/>
    </location>
</feature>
<feature type="transmembrane region" description="Helical" evidence="8">
    <location>
        <begin position="413"/>
        <end position="430"/>
    </location>
</feature>
<keyword evidence="10" id="KW-1185">Reference proteome</keyword>
<keyword evidence="7 8" id="KW-0472">Membrane</keyword>
<reference evidence="10" key="1">
    <citation type="journal article" date="2019" name="Int. J. Syst. Evol. Microbiol.">
        <title>The Global Catalogue of Microorganisms (GCM) 10K type strain sequencing project: providing services to taxonomists for standard genome sequencing and annotation.</title>
        <authorList>
            <consortium name="The Broad Institute Genomics Platform"/>
            <consortium name="The Broad Institute Genome Sequencing Center for Infectious Disease"/>
            <person name="Wu L."/>
            <person name="Ma J."/>
        </authorList>
    </citation>
    <scope>NUCLEOTIDE SEQUENCE [LARGE SCALE GENOMIC DNA]</scope>
    <source>
        <strain evidence="10">JCM 16949</strain>
    </source>
</reference>
<feature type="transmembrane region" description="Helical" evidence="8">
    <location>
        <begin position="286"/>
        <end position="305"/>
    </location>
</feature>
<feature type="transmembrane region" description="Helical" evidence="8">
    <location>
        <begin position="120"/>
        <end position="139"/>
    </location>
</feature>
<keyword evidence="3" id="KW-0813">Transport</keyword>
<evidence type="ECO:0000256" key="4">
    <source>
        <dbReference type="ARBA" id="ARBA00022475"/>
    </source>
</evidence>
<feature type="transmembrane region" description="Helical" evidence="8">
    <location>
        <begin position="151"/>
        <end position="173"/>
    </location>
</feature>
<organism evidence="9 10">
    <name type="scientific">Leifsonella bigeumensis</name>
    <dbReference type="NCBI Taxonomy" id="433643"/>
    <lineage>
        <taxon>Bacteria</taxon>
        <taxon>Bacillati</taxon>
        <taxon>Actinomycetota</taxon>
        <taxon>Actinomycetes</taxon>
        <taxon>Micrococcales</taxon>
        <taxon>Microbacteriaceae</taxon>
        <taxon>Leifsonella</taxon>
    </lineage>
</organism>
<dbReference type="Pfam" id="PF01032">
    <property type="entry name" value="FecCD"/>
    <property type="match status" value="2"/>
</dbReference>
<feature type="transmembrane region" description="Helical" evidence="8">
    <location>
        <begin position="317"/>
        <end position="338"/>
    </location>
</feature>
<evidence type="ECO:0000256" key="2">
    <source>
        <dbReference type="ARBA" id="ARBA00007935"/>
    </source>
</evidence>
<dbReference type="CDD" id="cd06550">
    <property type="entry name" value="TM_ABC_iron-siderophores_like"/>
    <property type="match status" value="2"/>
</dbReference>
<keyword evidence="4" id="KW-1003">Cell membrane</keyword>
<dbReference type="EMBL" id="BAABAE010000003">
    <property type="protein sequence ID" value="GAA3738687.1"/>
    <property type="molecule type" value="Genomic_DNA"/>
</dbReference>
<name>A0ABP7FFL6_9MICO</name>
<evidence type="ECO:0000313" key="9">
    <source>
        <dbReference type="EMBL" id="GAA3738687.1"/>
    </source>
</evidence>